<evidence type="ECO:0000256" key="1">
    <source>
        <dbReference type="SAM" id="MobiDB-lite"/>
    </source>
</evidence>
<protein>
    <recommendedName>
        <fullName evidence="3">B box-type domain-containing protein</fullName>
    </recommendedName>
</protein>
<evidence type="ECO:0000256" key="2">
    <source>
        <dbReference type="SAM" id="Phobius"/>
    </source>
</evidence>
<feature type="compositionally biased region" description="Low complexity" evidence="1">
    <location>
        <begin position="193"/>
        <end position="212"/>
    </location>
</feature>
<feature type="region of interest" description="Disordered" evidence="1">
    <location>
        <begin position="396"/>
        <end position="421"/>
    </location>
</feature>
<dbReference type="Proteomes" id="UP000568106">
    <property type="component" value="Unassembled WGS sequence"/>
</dbReference>
<gene>
    <name evidence="4" type="ORF">HDF09_001518</name>
</gene>
<comment type="caution">
    <text evidence="4">The sequence shown here is derived from an EMBL/GenBank/DDBJ whole genome shotgun (WGS) entry which is preliminary data.</text>
</comment>
<feature type="compositionally biased region" description="Pro residues" evidence="1">
    <location>
        <begin position="213"/>
        <end position="223"/>
    </location>
</feature>
<feature type="domain" description="B box-type" evidence="3">
    <location>
        <begin position="1"/>
        <end position="29"/>
    </location>
</feature>
<dbReference type="GO" id="GO:0008270">
    <property type="term" value="F:zinc ion binding"/>
    <property type="evidence" value="ECO:0007669"/>
    <property type="project" value="InterPro"/>
</dbReference>
<dbReference type="EMBL" id="JACHDY010000002">
    <property type="protein sequence ID" value="MBB5316849.1"/>
    <property type="molecule type" value="Genomic_DNA"/>
</dbReference>
<feature type="region of interest" description="Disordered" evidence="1">
    <location>
        <begin position="185"/>
        <end position="227"/>
    </location>
</feature>
<evidence type="ECO:0000313" key="4">
    <source>
        <dbReference type="EMBL" id="MBB5316849.1"/>
    </source>
</evidence>
<keyword evidence="2" id="KW-0472">Membrane</keyword>
<feature type="compositionally biased region" description="Pro residues" evidence="1">
    <location>
        <begin position="396"/>
        <end position="405"/>
    </location>
</feature>
<keyword evidence="2" id="KW-1133">Transmembrane helix</keyword>
<feature type="region of interest" description="Disordered" evidence="1">
    <location>
        <begin position="50"/>
        <end position="77"/>
    </location>
</feature>
<sequence>MTCANHPERERIAFCQNCGKPLCQECTRTVGSAVFCEPCLAAKLAGTPPPPGAASDARQPGAPADTVWQSGAGMPSGWQPPAGPNPGLAALLGFIPGVGAMYNGQYAKGVVHLVVFAILVSLADNHGIFGLFIAGWVCYQVIEAYHTAKARRDGTPLPNPFGLNDLGERLGFGKSWPGVSHSGPAAPFVPQGTAPTSDTPNSPPSSAYTAPPAGYPPQYPPQQPSAAAWGSPWENYAPPPVSPIPPYGAPAYPVDPNLPIPRNRFPAGALWLIGLGCIFLVGNAGLFHHFPIHRIIPFFLIGLGVWLFVHKMTGTGNGLSDDGTPAYQYRLFSALRGSIWVILVGVLFLLDSFDILSWSHSWSLFLIVAGLMAVFQRTSFNSAAAVTHPYGVPPASPVATPPPATPSTSIVPSNQHDQEGS</sequence>
<dbReference type="AlphaFoldDB" id="A0A7W8IGN6"/>
<organism evidence="4 5">
    <name type="scientific">Tunturiibacter empetritectus</name>
    <dbReference type="NCBI Taxonomy" id="3069691"/>
    <lineage>
        <taxon>Bacteria</taxon>
        <taxon>Pseudomonadati</taxon>
        <taxon>Acidobacteriota</taxon>
        <taxon>Terriglobia</taxon>
        <taxon>Terriglobales</taxon>
        <taxon>Acidobacteriaceae</taxon>
        <taxon>Tunturiibacter</taxon>
    </lineage>
</organism>
<dbReference type="InterPro" id="IPR000315">
    <property type="entry name" value="Znf_B-box"/>
</dbReference>
<keyword evidence="2" id="KW-0812">Transmembrane</keyword>
<feature type="transmembrane region" description="Helical" evidence="2">
    <location>
        <begin position="355"/>
        <end position="375"/>
    </location>
</feature>
<feature type="transmembrane region" description="Helical" evidence="2">
    <location>
        <begin position="329"/>
        <end position="349"/>
    </location>
</feature>
<dbReference type="CDD" id="cd19756">
    <property type="entry name" value="Bbox2"/>
    <property type="match status" value="1"/>
</dbReference>
<proteinExistence type="predicted"/>
<keyword evidence="5" id="KW-1185">Reference proteome</keyword>
<feature type="transmembrane region" description="Helical" evidence="2">
    <location>
        <begin position="268"/>
        <end position="286"/>
    </location>
</feature>
<evidence type="ECO:0000313" key="5">
    <source>
        <dbReference type="Proteomes" id="UP000568106"/>
    </source>
</evidence>
<accession>A0A7W8IGN6</accession>
<feature type="transmembrane region" description="Helical" evidence="2">
    <location>
        <begin position="292"/>
        <end position="309"/>
    </location>
</feature>
<evidence type="ECO:0000259" key="3">
    <source>
        <dbReference type="PROSITE" id="PS50119"/>
    </source>
</evidence>
<dbReference type="Pfam" id="PF00643">
    <property type="entry name" value="zf-B_box"/>
    <property type="match status" value="1"/>
</dbReference>
<dbReference type="PROSITE" id="PS50119">
    <property type="entry name" value="ZF_BBOX"/>
    <property type="match status" value="1"/>
</dbReference>
<reference evidence="4" key="1">
    <citation type="submission" date="2020-08" db="EMBL/GenBank/DDBJ databases">
        <title>Genomic Encyclopedia of Type Strains, Phase IV (KMG-V): Genome sequencing to study the core and pangenomes of soil and plant-associated prokaryotes.</title>
        <authorList>
            <person name="Whitman W."/>
        </authorList>
    </citation>
    <scope>NUCLEOTIDE SEQUENCE [LARGE SCALE GENOMIC DNA]</scope>
    <source>
        <strain evidence="4">M8UP27</strain>
    </source>
</reference>
<name>A0A7W8IGN6_9BACT</name>